<name>A0ABS4SYX2_9MICC</name>
<accession>A0ABS4SYX2</accession>
<comment type="caution">
    <text evidence="2">The sequence shown here is derived from an EMBL/GenBank/DDBJ whole genome shotgun (WGS) entry which is preliminary data.</text>
</comment>
<dbReference type="Proteomes" id="UP001519331">
    <property type="component" value="Unassembled WGS sequence"/>
</dbReference>
<feature type="region of interest" description="Disordered" evidence="1">
    <location>
        <begin position="79"/>
        <end position="103"/>
    </location>
</feature>
<feature type="compositionally biased region" description="Basic and acidic residues" evidence="1">
    <location>
        <begin position="79"/>
        <end position="88"/>
    </location>
</feature>
<proteinExistence type="predicted"/>
<dbReference type="RefSeq" id="WP_210047574.1">
    <property type="nucleotide sequence ID" value="NZ_JAGINX010000001.1"/>
</dbReference>
<sequence length="103" mass="11218">MLETAEKYGRPPSTWLGGLDGEWGEKDQVLTLVYTLYKDGLCSCGQPIILAHDDENSGWFVAQESVCVACAAVEDHREDKGDDVEKGAKVFPVSELDQKPSGS</sequence>
<gene>
    <name evidence="2" type="ORF">JOF45_000423</name>
</gene>
<dbReference type="EMBL" id="JAGINX010000001">
    <property type="protein sequence ID" value="MBP2317404.1"/>
    <property type="molecule type" value="Genomic_DNA"/>
</dbReference>
<organism evidence="2 3">
    <name type="scientific">Nesterenkonia lacusekhoensis</name>
    <dbReference type="NCBI Taxonomy" id="150832"/>
    <lineage>
        <taxon>Bacteria</taxon>
        <taxon>Bacillati</taxon>
        <taxon>Actinomycetota</taxon>
        <taxon>Actinomycetes</taxon>
        <taxon>Micrococcales</taxon>
        <taxon>Micrococcaceae</taxon>
        <taxon>Nesterenkonia</taxon>
    </lineage>
</organism>
<evidence type="ECO:0000313" key="2">
    <source>
        <dbReference type="EMBL" id="MBP2317404.1"/>
    </source>
</evidence>
<evidence type="ECO:0000313" key="3">
    <source>
        <dbReference type="Proteomes" id="UP001519331"/>
    </source>
</evidence>
<keyword evidence="3" id="KW-1185">Reference proteome</keyword>
<reference evidence="2 3" key="1">
    <citation type="submission" date="2021-03" db="EMBL/GenBank/DDBJ databases">
        <title>Sequencing the genomes of 1000 actinobacteria strains.</title>
        <authorList>
            <person name="Klenk H.-P."/>
        </authorList>
    </citation>
    <scope>NUCLEOTIDE SEQUENCE [LARGE SCALE GENOMIC DNA]</scope>
    <source>
        <strain evidence="2 3">DSM 12544</strain>
    </source>
</reference>
<evidence type="ECO:0000256" key="1">
    <source>
        <dbReference type="SAM" id="MobiDB-lite"/>
    </source>
</evidence>
<protein>
    <submittedName>
        <fullName evidence="2">Uncharacterized protein</fullName>
    </submittedName>
</protein>